<proteinExistence type="predicted"/>
<dbReference type="Proteomes" id="UP001620626">
    <property type="component" value="Unassembled WGS sequence"/>
</dbReference>
<dbReference type="AlphaFoldDB" id="A0ABD2IPG0"/>
<evidence type="ECO:0000313" key="1">
    <source>
        <dbReference type="EMBL" id="KAL3081091.1"/>
    </source>
</evidence>
<reference evidence="1 2" key="1">
    <citation type="submission" date="2024-10" db="EMBL/GenBank/DDBJ databases">
        <authorList>
            <person name="Kim D."/>
        </authorList>
    </citation>
    <scope>NUCLEOTIDE SEQUENCE [LARGE SCALE GENOMIC DNA]</scope>
    <source>
        <strain evidence="1">BH-2024</strain>
    </source>
</reference>
<organism evidence="1 2">
    <name type="scientific">Heterodera trifolii</name>
    <dbReference type="NCBI Taxonomy" id="157864"/>
    <lineage>
        <taxon>Eukaryota</taxon>
        <taxon>Metazoa</taxon>
        <taxon>Ecdysozoa</taxon>
        <taxon>Nematoda</taxon>
        <taxon>Chromadorea</taxon>
        <taxon>Rhabditida</taxon>
        <taxon>Tylenchina</taxon>
        <taxon>Tylenchomorpha</taxon>
        <taxon>Tylenchoidea</taxon>
        <taxon>Heteroderidae</taxon>
        <taxon>Heteroderinae</taxon>
        <taxon>Heterodera</taxon>
    </lineage>
</organism>
<protein>
    <submittedName>
        <fullName evidence="1">Uncharacterized protein</fullName>
    </submittedName>
</protein>
<accession>A0ABD2IPG0</accession>
<name>A0ABD2IPG0_9BILA</name>
<dbReference type="EMBL" id="JBICBT010001143">
    <property type="protein sequence ID" value="KAL3081091.1"/>
    <property type="molecule type" value="Genomic_DNA"/>
</dbReference>
<comment type="caution">
    <text evidence="1">The sequence shown here is derived from an EMBL/GenBank/DDBJ whole genome shotgun (WGS) entry which is preliminary data.</text>
</comment>
<evidence type="ECO:0000313" key="2">
    <source>
        <dbReference type="Proteomes" id="UP001620626"/>
    </source>
</evidence>
<gene>
    <name evidence="1" type="ORF">niasHT_037559</name>
</gene>
<sequence length="92" mass="10117">MASLPNSNIFVPQGQCFVAIDPEFFAPTFVDNLQLFLDQTRGLKPVIDALSPWHSIAPLPTLSHQKIVYGIGKYSAKYSSALFCPLKFSAIS</sequence>
<keyword evidence="2" id="KW-1185">Reference proteome</keyword>